<evidence type="ECO:0000313" key="7">
    <source>
        <dbReference type="Proteomes" id="UP001218638"/>
    </source>
</evidence>
<organism evidence="6 7">
    <name type="scientific">Synoicihabitans lomoniglobus</name>
    <dbReference type="NCBI Taxonomy" id="2909285"/>
    <lineage>
        <taxon>Bacteria</taxon>
        <taxon>Pseudomonadati</taxon>
        <taxon>Verrucomicrobiota</taxon>
        <taxon>Opitutia</taxon>
        <taxon>Opitutales</taxon>
        <taxon>Opitutaceae</taxon>
        <taxon>Synoicihabitans</taxon>
    </lineage>
</organism>
<dbReference type="AlphaFoldDB" id="A0AAF0CSS1"/>
<protein>
    <submittedName>
        <fullName evidence="6">ABC transporter ATP-binding protein</fullName>
    </submittedName>
</protein>
<keyword evidence="4 6" id="KW-0067">ATP-binding</keyword>
<dbReference type="CDD" id="cd10147">
    <property type="entry name" value="Wzt_C-like"/>
    <property type="match status" value="1"/>
</dbReference>
<dbReference type="InterPro" id="IPR003593">
    <property type="entry name" value="AAA+_ATPase"/>
</dbReference>
<dbReference type="GO" id="GO:0016887">
    <property type="term" value="F:ATP hydrolysis activity"/>
    <property type="evidence" value="ECO:0007669"/>
    <property type="project" value="InterPro"/>
</dbReference>
<dbReference type="InterPro" id="IPR050683">
    <property type="entry name" value="Bact_Polysacc_Export_ATP-bd"/>
</dbReference>
<dbReference type="PANTHER" id="PTHR46743">
    <property type="entry name" value="TEICHOIC ACIDS EXPORT ATP-BINDING PROTEIN TAGH"/>
    <property type="match status" value="1"/>
</dbReference>
<dbReference type="Pfam" id="PF00005">
    <property type="entry name" value="ABC_tran"/>
    <property type="match status" value="1"/>
</dbReference>
<keyword evidence="3" id="KW-0547">Nucleotide-binding</keyword>
<evidence type="ECO:0000256" key="2">
    <source>
        <dbReference type="ARBA" id="ARBA00022448"/>
    </source>
</evidence>
<sequence length="585" mass="64663">MTGLPATESIDSASSIKVNGLSKTYRVWESPWHRLKHLLLANLKRISGQRNPIRERLDRWTGTGFRDVKALAKVSFEIGRGEVVGIIGYNGSGKSTLLQILAGTLTPTSGEVEVNGRVAALLELGSGFNPDFSGRENAYLYGALLGFSREYLKQHMHAIEEFAEIGEFIDEPVKTYSTGMVTRLAFAVLTQLDPDILIVDEALSVGDAYFQHKSINLIRQFQQAGKTMLIVSHSPGTIKSMCTRAIILERGVLIREGPAASVCDYYNALVAKKQKDAEIRQVERHKGGPVITRSGDRRVVIGDVELVAESGAPARTFTVGETARIACALEVRSEVHNPTVGMLLRDRLGSDVFGSNTHYQKTEVGTLEAGRRCEIVFTFPMNLAPGRYSITVAAHSGRDHLSDNYDWQDNVIVFEVLPGLEATFTGTAWLNLEVEVNRDKVSLLRPYAWGNALNFGADGESIRHKQQGWSATEDQHTWTDGPEAVLRFDLPSSETDRSLRFRVGGFCTPETPRQRVSILFDDAFIAELEISEIYEHIIRIPSRMLAKSGRHIVKFALPDATAPAAMGISDDSRLLALQFFELSIV</sequence>
<dbReference type="GO" id="GO:0005524">
    <property type="term" value="F:ATP binding"/>
    <property type="evidence" value="ECO:0007669"/>
    <property type="project" value="UniProtKB-KW"/>
</dbReference>
<comment type="similarity">
    <text evidence="1">Belongs to the ABC transporter superfamily.</text>
</comment>
<dbReference type="GO" id="GO:0140359">
    <property type="term" value="F:ABC-type transporter activity"/>
    <property type="evidence" value="ECO:0007669"/>
    <property type="project" value="InterPro"/>
</dbReference>
<dbReference type="SUPFAM" id="SSF52540">
    <property type="entry name" value="P-loop containing nucleoside triphosphate hydrolases"/>
    <property type="match status" value="1"/>
</dbReference>
<dbReference type="PANTHER" id="PTHR46743:SF2">
    <property type="entry name" value="TEICHOIC ACIDS EXPORT ATP-BINDING PROTEIN TAGH"/>
    <property type="match status" value="1"/>
</dbReference>
<dbReference type="Proteomes" id="UP001218638">
    <property type="component" value="Chromosome"/>
</dbReference>
<evidence type="ECO:0000256" key="1">
    <source>
        <dbReference type="ARBA" id="ARBA00005417"/>
    </source>
</evidence>
<dbReference type="InterPro" id="IPR029439">
    <property type="entry name" value="Wzt_C"/>
</dbReference>
<proteinExistence type="inferred from homology"/>
<dbReference type="KEGG" id="slom:PXH66_10995"/>
<keyword evidence="7" id="KW-1185">Reference proteome</keyword>
<reference evidence="6" key="1">
    <citation type="submission" date="2023-03" db="EMBL/GenBank/DDBJ databases">
        <title>Lomoglobus Profundus gen. nov., sp. nov., a novel member of the phylum Verrucomicrobia, isolated from deep-marine sediment of South China Sea.</title>
        <authorList>
            <person name="Ahmad T."/>
            <person name="Ishaq S.E."/>
            <person name="Wang F."/>
        </authorList>
    </citation>
    <scope>NUCLEOTIDE SEQUENCE</scope>
    <source>
        <strain evidence="6">LMO-M01</strain>
    </source>
</reference>
<evidence type="ECO:0000256" key="4">
    <source>
        <dbReference type="ARBA" id="ARBA00022840"/>
    </source>
</evidence>
<keyword evidence="2" id="KW-0813">Transport</keyword>
<dbReference type="InterPro" id="IPR015860">
    <property type="entry name" value="ABC_transpr_TagH-like"/>
</dbReference>
<feature type="domain" description="ABC transporter" evidence="5">
    <location>
        <begin position="55"/>
        <end position="275"/>
    </location>
</feature>
<name>A0AAF0CSS1_9BACT</name>
<gene>
    <name evidence="6" type="ORF">PXH66_10995</name>
</gene>
<dbReference type="CDD" id="cd03220">
    <property type="entry name" value="ABC_KpsT_Wzt"/>
    <property type="match status" value="1"/>
</dbReference>
<dbReference type="SMART" id="SM00382">
    <property type="entry name" value="AAA"/>
    <property type="match status" value="1"/>
</dbReference>
<dbReference type="InterPro" id="IPR003439">
    <property type="entry name" value="ABC_transporter-like_ATP-bd"/>
</dbReference>
<dbReference type="Gene3D" id="2.70.50.60">
    <property type="entry name" value="abc- transporter (atp binding component) like domain"/>
    <property type="match status" value="1"/>
</dbReference>
<dbReference type="RefSeq" id="WP_330931529.1">
    <property type="nucleotide sequence ID" value="NZ_CP119075.1"/>
</dbReference>
<evidence type="ECO:0000256" key="3">
    <source>
        <dbReference type="ARBA" id="ARBA00022741"/>
    </source>
</evidence>
<dbReference type="Gene3D" id="3.40.50.300">
    <property type="entry name" value="P-loop containing nucleotide triphosphate hydrolases"/>
    <property type="match status" value="1"/>
</dbReference>
<dbReference type="EMBL" id="CP119075">
    <property type="protein sequence ID" value="WED67375.1"/>
    <property type="molecule type" value="Genomic_DNA"/>
</dbReference>
<dbReference type="Pfam" id="PF14524">
    <property type="entry name" value="Wzt_C"/>
    <property type="match status" value="1"/>
</dbReference>
<evidence type="ECO:0000259" key="5">
    <source>
        <dbReference type="PROSITE" id="PS50893"/>
    </source>
</evidence>
<dbReference type="GO" id="GO:0016020">
    <property type="term" value="C:membrane"/>
    <property type="evidence" value="ECO:0007669"/>
    <property type="project" value="InterPro"/>
</dbReference>
<dbReference type="InterPro" id="IPR027417">
    <property type="entry name" value="P-loop_NTPase"/>
</dbReference>
<evidence type="ECO:0000313" key="6">
    <source>
        <dbReference type="EMBL" id="WED67375.1"/>
    </source>
</evidence>
<accession>A0AAF0CSS1</accession>
<dbReference type="PROSITE" id="PS50893">
    <property type="entry name" value="ABC_TRANSPORTER_2"/>
    <property type="match status" value="1"/>
</dbReference>